<name>A0A1H1XG93_9MICO</name>
<sequence>MAQTLTPAASPHPKLESVSEQGASGQAGAADREARASIERALADAVERLSGADAATEALARFEPPRRRALLFTREAQMVPLGRVWRLGVFLLGADGALYATGHTTRAVDPRHPGYQSVSAEERRGFRAAAFRGPFERGETVNFDVEEIELTPGALRTATGPLVLRGASALVRWRAGAGEDGLVPLESYLAERVGLLGL</sequence>
<protein>
    <submittedName>
        <fullName evidence="2">Uncharacterized protein</fullName>
    </submittedName>
</protein>
<evidence type="ECO:0000256" key="1">
    <source>
        <dbReference type="SAM" id="MobiDB-lite"/>
    </source>
</evidence>
<gene>
    <name evidence="2" type="ORF">SAMN04489834_2784</name>
</gene>
<evidence type="ECO:0000313" key="3">
    <source>
        <dbReference type="Proteomes" id="UP000181956"/>
    </source>
</evidence>
<dbReference type="EMBL" id="LT629742">
    <property type="protein sequence ID" value="SDT08151.1"/>
    <property type="molecule type" value="Genomic_DNA"/>
</dbReference>
<organism evidence="2 3">
    <name type="scientific">Microterricola viridarii</name>
    <dbReference type="NCBI Taxonomy" id="412690"/>
    <lineage>
        <taxon>Bacteria</taxon>
        <taxon>Bacillati</taxon>
        <taxon>Actinomycetota</taxon>
        <taxon>Actinomycetes</taxon>
        <taxon>Micrococcales</taxon>
        <taxon>Microbacteriaceae</taxon>
        <taxon>Microterricola</taxon>
    </lineage>
</organism>
<dbReference type="Proteomes" id="UP000181956">
    <property type="component" value="Chromosome I"/>
</dbReference>
<accession>A0A1H1XG93</accession>
<dbReference type="AlphaFoldDB" id="A0A1H1XG93"/>
<reference evidence="3" key="1">
    <citation type="submission" date="2016-10" db="EMBL/GenBank/DDBJ databases">
        <authorList>
            <person name="Varghese N."/>
            <person name="Submissions S."/>
        </authorList>
    </citation>
    <scope>NUCLEOTIDE SEQUENCE [LARGE SCALE GENOMIC DNA]</scope>
    <source>
        <strain evidence="3">DSM 21772</strain>
    </source>
</reference>
<feature type="region of interest" description="Disordered" evidence="1">
    <location>
        <begin position="1"/>
        <end position="34"/>
    </location>
</feature>
<evidence type="ECO:0000313" key="2">
    <source>
        <dbReference type="EMBL" id="SDT08151.1"/>
    </source>
</evidence>
<keyword evidence="3" id="KW-1185">Reference proteome</keyword>
<dbReference type="STRING" id="412690.SAMN04489834_2784"/>
<proteinExistence type="predicted"/>